<keyword evidence="5" id="KW-0732">Signal</keyword>
<dbReference type="InterPro" id="IPR001764">
    <property type="entry name" value="Glyco_hydro_3_N"/>
</dbReference>
<dbReference type="FunFam" id="3.20.20.300:FF:000005">
    <property type="entry name" value="Periplasmic beta-glucosidase"/>
    <property type="match status" value="1"/>
</dbReference>
<evidence type="ECO:0000259" key="11">
    <source>
        <dbReference type="SMART" id="SM01217"/>
    </source>
</evidence>
<evidence type="ECO:0000256" key="4">
    <source>
        <dbReference type="ARBA" id="ARBA00012744"/>
    </source>
</evidence>
<dbReference type="OrthoDB" id="9805821at2"/>
<evidence type="ECO:0000256" key="5">
    <source>
        <dbReference type="ARBA" id="ARBA00022729"/>
    </source>
</evidence>
<dbReference type="Gene3D" id="3.40.50.1700">
    <property type="entry name" value="Glycoside hydrolase family 3 C-terminal domain"/>
    <property type="match status" value="1"/>
</dbReference>
<reference evidence="12 13" key="1">
    <citation type="submission" date="2016-11" db="EMBL/GenBank/DDBJ databases">
        <authorList>
            <person name="Jaros S."/>
            <person name="Januszkiewicz K."/>
            <person name="Wedrychowicz H."/>
        </authorList>
    </citation>
    <scope>NUCLEOTIDE SEQUENCE [LARGE SCALE GENOMIC DNA]</scope>
    <source>
        <strain evidence="12 13">CGMCC 1.12145</strain>
    </source>
</reference>
<keyword evidence="8 10" id="KW-0326">Glycosidase</keyword>
<dbReference type="Pfam" id="PF14310">
    <property type="entry name" value="Fn3-like"/>
    <property type="match status" value="1"/>
</dbReference>
<dbReference type="FunFam" id="3.40.50.1700:FF:000004">
    <property type="entry name" value="Periplasmic beta-glucosidase"/>
    <property type="match status" value="1"/>
</dbReference>
<dbReference type="InterPro" id="IPR036881">
    <property type="entry name" value="Glyco_hydro_3_C_sf"/>
</dbReference>
<dbReference type="PANTHER" id="PTHR30620:SF16">
    <property type="entry name" value="LYSOSOMAL BETA GLUCOSIDASE"/>
    <property type="match status" value="1"/>
</dbReference>
<dbReference type="GO" id="GO:0008422">
    <property type="term" value="F:beta-glucosidase activity"/>
    <property type="evidence" value="ECO:0007669"/>
    <property type="project" value="UniProtKB-EC"/>
</dbReference>
<dbReference type="PROSITE" id="PS00775">
    <property type="entry name" value="GLYCOSYL_HYDROL_F3"/>
    <property type="match status" value="1"/>
</dbReference>
<feature type="domain" description="Fibronectin type III-like" evidence="11">
    <location>
        <begin position="667"/>
        <end position="736"/>
    </location>
</feature>
<evidence type="ECO:0000313" key="13">
    <source>
        <dbReference type="Proteomes" id="UP000182248"/>
    </source>
</evidence>
<dbReference type="EMBL" id="FPJE01000009">
    <property type="protein sequence ID" value="SFW50149.1"/>
    <property type="molecule type" value="Genomic_DNA"/>
</dbReference>
<dbReference type="InterPro" id="IPR051915">
    <property type="entry name" value="Cellulose_Degrad_GH3"/>
</dbReference>
<gene>
    <name evidence="12" type="ORF">SAMN02927921_01970</name>
</gene>
<evidence type="ECO:0000256" key="1">
    <source>
        <dbReference type="ARBA" id="ARBA00000448"/>
    </source>
</evidence>
<evidence type="ECO:0000256" key="10">
    <source>
        <dbReference type="RuleBase" id="RU361161"/>
    </source>
</evidence>
<keyword evidence="6" id="KW-0574">Periplasm</keyword>
<dbReference type="InterPro" id="IPR036962">
    <property type="entry name" value="Glyco_hydro_3_N_sf"/>
</dbReference>
<protein>
    <recommendedName>
        <fullName evidence="9">Periplasmic beta-glucosidase</fullName>
        <ecNumber evidence="4">3.2.1.21</ecNumber>
    </recommendedName>
</protein>
<dbReference type="STRING" id="1150368.SAMN02927921_01970"/>
<dbReference type="InterPro" id="IPR017853">
    <property type="entry name" value="GH"/>
</dbReference>
<evidence type="ECO:0000256" key="6">
    <source>
        <dbReference type="ARBA" id="ARBA00022764"/>
    </source>
</evidence>
<keyword evidence="7 10" id="KW-0378">Hydrolase</keyword>
<dbReference type="Gene3D" id="3.20.20.300">
    <property type="entry name" value="Glycoside hydrolase, family 3, N-terminal domain"/>
    <property type="match status" value="1"/>
</dbReference>
<evidence type="ECO:0000256" key="2">
    <source>
        <dbReference type="ARBA" id="ARBA00004418"/>
    </source>
</evidence>
<proteinExistence type="inferred from homology"/>
<name>A0A1K1PRS7_9FLAO</name>
<keyword evidence="13" id="KW-1185">Reference proteome</keyword>
<comment type="similarity">
    <text evidence="3 10">Belongs to the glycosyl hydrolase 3 family.</text>
</comment>
<dbReference type="Pfam" id="PF01915">
    <property type="entry name" value="Glyco_hydro_3_C"/>
    <property type="match status" value="1"/>
</dbReference>
<comment type="subcellular location">
    <subcellularLocation>
        <location evidence="2">Periplasm</location>
    </subcellularLocation>
</comment>
<accession>A0A1K1PRS7</accession>
<evidence type="ECO:0000256" key="9">
    <source>
        <dbReference type="ARBA" id="ARBA00067498"/>
    </source>
</evidence>
<dbReference type="GO" id="GO:0042597">
    <property type="term" value="C:periplasmic space"/>
    <property type="evidence" value="ECO:0007669"/>
    <property type="project" value="UniProtKB-SubCell"/>
</dbReference>
<dbReference type="Proteomes" id="UP000182248">
    <property type="component" value="Unassembled WGS sequence"/>
</dbReference>
<organism evidence="12 13">
    <name type="scientific">Sinomicrobium oceani</name>
    <dbReference type="NCBI Taxonomy" id="1150368"/>
    <lineage>
        <taxon>Bacteria</taxon>
        <taxon>Pseudomonadati</taxon>
        <taxon>Bacteroidota</taxon>
        <taxon>Flavobacteriia</taxon>
        <taxon>Flavobacteriales</taxon>
        <taxon>Flavobacteriaceae</taxon>
        <taxon>Sinomicrobium</taxon>
    </lineage>
</organism>
<evidence type="ECO:0000313" key="12">
    <source>
        <dbReference type="EMBL" id="SFW50149.1"/>
    </source>
</evidence>
<dbReference type="Pfam" id="PF00933">
    <property type="entry name" value="Glyco_hydro_3"/>
    <property type="match status" value="1"/>
</dbReference>
<dbReference type="SUPFAM" id="SSF52279">
    <property type="entry name" value="Beta-D-glucan exohydrolase, C-terminal domain"/>
    <property type="match status" value="1"/>
</dbReference>
<evidence type="ECO:0000256" key="3">
    <source>
        <dbReference type="ARBA" id="ARBA00005336"/>
    </source>
</evidence>
<dbReference type="InterPro" id="IPR013783">
    <property type="entry name" value="Ig-like_fold"/>
</dbReference>
<dbReference type="PANTHER" id="PTHR30620">
    <property type="entry name" value="PERIPLASMIC BETA-GLUCOSIDASE-RELATED"/>
    <property type="match status" value="1"/>
</dbReference>
<dbReference type="SUPFAM" id="SSF51445">
    <property type="entry name" value="(Trans)glycosidases"/>
    <property type="match status" value="1"/>
</dbReference>
<dbReference type="PROSITE" id="PS51257">
    <property type="entry name" value="PROKAR_LIPOPROTEIN"/>
    <property type="match status" value="1"/>
</dbReference>
<dbReference type="InterPro" id="IPR002772">
    <property type="entry name" value="Glyco_hydro_3_C"/>
</dbReference>
<evidence type="ECO:0000256" key="8">
    <source>
        <dbReference type="ARBA" id="ARBA00023295"/>
    </source>
</evidence>
<dbReference type="FunFam" id="2.60.40.10:FF:000495">
    <property type="entry name" value="Periplasmic beta-glucosidase"/>
    <property type="match status" value="1"/>
</dbReference>
<dbReference type="GO" id="GO:0009251">
    <property type="term" value="P:glucan catabolic process"/>
    <property type="evidence" value="ECO:0007669"/>
    <property type="project" value="TreeGrafter"/>
</dbReference>
<dbReference type="AlphaFoldDB" id="A0A1K1PRS7"/>
<dbReference type="InterPro" id="IPR026891">
    <property type="entry name" value="Fn3-like"/>
</dbReference>
<sequence>MIAITRKAGVLSLLLPVLISCTDTPVREEKEKDSFTAQVDSVLGLMTLEEKIGQTVLFTSGWDVTGPSMDDNYREYIENGSVGAVFNAFTTTYNRELQQVAVEHTRLGIPLLFGYDVIHGHRTIFPIPLGESASWDLGLMEKTARIAAVEASAEGINWTFAPMVDVARDARWGRIAEGAGEDTYLGSLIAKARVKGFQGDDLAANNTILACAKHYAAYGAALAGRDYNTVDMSENEFRTTYLPPFKAAHDVGVATFMNSFNDLNGVPATGNSFLLRDILKGDWDFDGFVVTDYTSINEMVPHGYARDEKHAGEIAMNAGVDMDMQGGIYMKYLKQSIQEGKVSEKDLNDAVRRILDMKFRLGLFEDPYRYMDKTREKEEVLSEEHLEVARDAARKSMVLLKNDKEVLPLKQGARIALVGPLVKDEKNIIGNWAAAGDREGTAVSVFEAFEERLGKDNVLYAEGCKVLGEDTSGFKDAIAVARKADVVVMVVGELEGMTGEAASRTDINIPGKQKELIKAVKETGKPVILVLMNGRPLTLEWENKTADAILEAWWPGTMGGYAVADVLYGDYNPAGKLTVSFPRAVGQLPLYYNHKNTGRPIQPEDPDQKYVSRYLYTPNTPLYPFGYGLSYTSFAYEVSTDKQTLVPGETLTITAKVTNTGERDGEEIVQLYVHDKVASVTPPVKALKGFEKIFLKKGETKSVKFELTAEDLKFFNPELEWIYEPGMFELFVGGHSDMPFTHTFELKTE</sequence>
<evidence type="ECO:0000256" key="7">
    <source>
        <dbReference type="ARBA" id="ARBA00022801"/>
    </source>
</evidence>
<dbReference type="InterPro" id="IPR019800">
    <property type="entry name" value="Glyco_hydro_3_AS"/>
</dbReference>
<dbReference type="Gene3D" id="2.60.40.10">
    <property type="entry name" value="Immunoglobulins"/>
    <property type="match status" value="1"/>
</dbReference>
<comment type="catalytic activity">
    <reaction evidence="1">
        <text>Hydrolysis of terminal, non-reducing beta-D-glucosyl residues with release of beta-D-glucose.</text>
        <dbReference type="EC" id="3.2.1.21"/>
    </reaction>
</comment>
<dbReference type="RefSeq" id="WP_072317195.1">
    <property type="nucleotide sequence ID" value="NZ_FPJE01000009.1"/>
</dbReference>
<dbReference type="PRINTS" id="PR00133">
    <property type="entry name" value="GLHYDRLASE3"/>
</dbReference>
<dbReference type="SMART" id="SM01217">
    <property type="entry name" value="Fn3_like"/>
    <property type="match status" value="1"/>
</dbReference>
<dbReference type="EC" id="3.2.1.21" evidence="4"/>